<feature type="compositionally biased region" description="Basic and acidic residues" evidence="1">
    <location>
        <begin position="26"/>
        <end position="36"/>
    </location>
</feature>
<accession>A0A9X0CQC8</accession>
<protein>
    <submittedName>
        <fullName evidence="2">Uncharacterized protein</fullName>
    </submittedName>
</protein>
<dbReference type="AlphaFoldDB" id="A0A9X0CQC8"/>
<organism evidence="2 3">
    <name type="scientific">Desmophyllum pertusum</name>
    <dbReference type="NCBI Taxonomy" id="174260"/>
    <lineage>
        <taxon>Eukaryota</taxon>
        <taxon>Metazoa</taxon>
        <taxon>Cnidaria</taxon>
        <taxon>Anthozoa</taxon>
        <taxon>Hexacorallia</taxon>
        <taxon>Scleractinia</taxon>
        <taxon>Caryophylliina</taxon>
        <taxon>Caryophylliidae</taxon>
        <taxon>Desmophyllum</taxon>
    </lineage>
</organism>
<evidence type="ECO:0000313" key="3">
    <source>
        <dbReference type="Proteomes" id="UP001163046"/>
    </source>
</evidence>
<dbReference type="OrthoDB" id="5974613at2759"/>
<evidence type="ECO:0000256" key="1">
    <source>
        <dbReference type="SAM" id="MobiDB-lite"/>
    </source>
</evidence>
<keyword evidence="3" id="KW-1185">Reference proteome</keyword>
<sequence>MNRVYTTYSYYQADNVSSRRRLLSLSDHESPKKDDNGSSQSEKGQVVCNCNRSPETITCNGCGRSFVGRKRISCRKHTNTIHLMDFMFCVFCKKRLSE</sequence>
<name>A0A9X0CQC8_9CNID</name>
<reference evidence="2" key="1">
    <citation type="submission" date="2023-01" db="EMBL/GenBank/DDBJ databases">
        <title>Genome assembly of the deep-sea coral Lophelia pertusa.</title>
        <authorList>
            <person name="Herrera S."/>
            <person name="Cordes E."/>
        </authorList>
    </citation>
    <scope>NUCLEOTIDE SEQUENCE</scope>
    <source>
        <strain evidence="2">USNM1676648</strain>
        <tissue evidence="2">Polyp</tissue>
    </source>
</reference>
<feature type="region of interest" description="Disordered" evidence="1">
    <location>
        <begin position="20"/>
        <end position="45"/>
    </location>
</feature>
<dbReference type="Proteomes" id="UP001163046">
    <property type="component" value="Unassembled WGS sequence"/>
</dbReference>
<dbReference type="EMBL" id="MU826842">
    <property type="protein sequence ID" value="KAJ7371790.1"/>
    <property type="molecule type" value="Genomic_DNA"/>
</dbReference>
<proteinExistence type="predicted"/>
<evidence type="ECO:0000313" key="2">
    <source>
        <dbReference type="EMBL" id="KAJ7371790.1"/>
    </source>
</evidence>
<comment type="caution">
    <text evidence="2">The sequence shown here is derived from an EMBL/GenBank/DDBJ whole genome shotgun (WGS) entry which is preliminary data.</text>
</comment>
<gene>
    <name evidence="2" type="ORF">OS493_023130</name>
</gene>